<evidence type="ECO:0000313" key="2">
    <source>
        <dbReference type="EMBL" id="MBM7837398.1"/>
    </source>
</evidence>
<protein>
    <recommendedName>
        <fullName evidence="4">SigmaY antisigma factor component</fullName>
    </recommendedName>
</protein>
<proteinExistence type="predicted"/>
<feature type="transmembrane region" description="Helical" evidence="1">
    <location>
        <begin position="40"/>
        <end position="62"/>
    </location>
</feature>
<sequence>MNELKDMSIWVYSLIALLLISQSLFLYFHSRKHGHLKWFWGIWGCMNAPTPLVVYFLWIKWLKPTLRNRRQQ</sequence>
<reference evidence="2" key="1">
    <citation type="submission" date="2021-01" db="EMBL/GenBank/DDBJ databases">
        <title>Genomic Encyclopedia of Type Strains, Phase IV (KMG-IV): sequencing the most valuable type-strain genomes for metagenomic binning, comparative biology and taxonomic classification.</title>
        <authorList>
            <person name="Goeker M."/>
        </authorList>
    </citation>
    <scope>NUCLEOTIDE SEQUENCE</scope>
    <source>
        <strain evidence="2">DSM 21943</strain>
    </source>
</reference>
<keyword evidence="3" id="KW-1185">Reference proteome</keyword>
<name>A0ABS2SPE4_9BACI</name>
<dbReference type="EMBL" id="JAFBCV010000001">
    <property type="protein sequence ID" value="MBM7837398.1"/>
    <property type="molecule type" value="Genomic_DNA"/>
</dbReference>
<evidence type="ECO:0000256" key="1">
    <source>
        <dbReference type="SAM" id="Phobius"/>
    </source>
</evidence>
<evidence type="ECO:0000313" key="3">
    <source>
        <dbReference type="Proteomes" id="UP001179280"/>
    </source>
</evidence>
<comment type="caution">
    <text evidence="2">The sequence shown here is derived from an EMBL/GenBank/DDBJ whole genome shotgun (WGS) entry which is preliminary data.</text>
</comment>
<evidence type="ECO:0008006" key="4">
    <source>
        <dbReference type="Google" id="ProtNLM"/>
    </source>
</evidence>
<accession>A0ABS2SPE4</accession>
<dbReference type="Proteomes" id="UP001179280">
    <property type="component" value="Unassembled WGS sequence"/>
</dbReference>
<gene>
    <name evidence="2" type="ORF">JOC54_000629</name>
</gene>
<keyword evidence="1" id="KW-0812">Transmembrane</keyword>
<organism evidence="2 3">
    <name type="scientific">Shouchella xiaoxiensis</name>
    <dbReference type="NCBI Taxonomy" id="766895"/>
    <lineage>
        <taxon>Bacteria</taxon>
        <taxon>Bacillati</taxon>
        <taxon>Bacillota</taxon>
        <taxon>Bacilli</taxon>
        <taxon>Bacillales</taxon>
        <taxon>Bacillaceae</taxon>
        <taxon>Shouchella</taxon>
    </lineage>
</organism>
<feature type="transmembrane region" description="Helical" evidence="1">
    <location>
        <begin position="9"/>
        <end position="28"/>
    </location>
</feature>
<keyword evidence="1" id="KW-1133">Transmembrane helix</keyword>
<keyword evidence="1" id="KW-0472">Membrane</keyword>